<dbReference type="Proteomes" id="UP000274429">
    <property type="component" value="Unassembled WGS sequence"/>
</dbReference>
<accession>A0A0R3WSF3</accession>
<feature type="compositionally biased region" description="Polar residues" evidence="1">
    <location>
        <begin position="33"/>
        <end position="49"/>
    </location>
</feature>
<feature type="compositionally biased region" description="Basic and acidic residues" evidence="1">
    <location>
        <begin position="1"/>
        <end position="16"/>
    </location>
</feature>
<dbReference type="SMART" id="SM01355">
    <property type="entry name" value="AP3B1_C"/>
    <property type="match status" value="1"/>
</dbReference>
<dbReference type="EMBL" id="UYWX01002852">
    <property type="protein sequence ID" value="VDM23132.1"/>
    <property type="molecule type" value="Genomic_DNA"/>
</dbReference>
<proteinExistence type="predicted"/>
<reference evidence="5" key="1">
    <citation type="submission" date="2017-02" db="UniProtKB">
        <authorList>
            <consortium name="WormBaseParasite"/>
        </authorList>
    </citation>
    <scope>IDENTIFICATION</scope>
</reference>
<name>A0A0R3WSF3_HYDTA</name>
<dbReference type="STRING" id="6205.A0A0R3WSF3"/>
<evidence type="ECO:0000313" key="5">
    <source>
        <dbReference type="WBParaSite" id="TTAC_0000369301-mRNA-1"/>
    </source>
</evidence>
<dbReference type="InterPro" id="IPR056314">
    <property type="entry name" value="AP3B1/2_C"/>
</dbReference>
<reference evidence="3 4" key="2">
    <citation type="submission" date="2018-11" db="EMBL/GenBank/DDBJ databases">
        <authorList>
            <consortium name="Pathogen Informatics"/>
        </authorList>
    </citation>
    <scope>NUCLEOTIDE SEQUENCE [LARGE SCALE GENOMIC DNA]</scope>
</reference>
<feature type="region of interest" description="Disordered" evidence="1">
    <location>
        <begin position="1"/>
        <end position="73"/>
    </location>
</feature>
<keyword evidence="4" id="KW-1185">Reference proteome</keyword>
<dbReference type="Pfam" id="PF14796">
    <property type="entry name" value="AP3B1_C"/>
    <property type="match status" value="1"/>
</dbReference>
<protein>
    <submittedName>
        <fullName evidence="5">AP3B1_C domain-containing protein</fullName>
    </submittedName>
</protein>
<evidence type="ECO:0000313" key="4">
    <source>
        <dbReference type="Proteomes" id="UP000274429"/>
    </source>
</evidence>
<evidence type="ECO:0000313" key="3">
    <source>
        <dbReference type="EMBL" id="VDM23132.1"/>
    </source>
</evidence>
<evidence type="ECO:0000256" key="1">
    <source>
        <dbReference type="SAM" id="MobiDB-lite"/>
    </source>
</evidence>
<feature type="compositionally biased region" description="Low complexity" evidence="1">
    <location>
        <begin position="18"/>
        <end position="32"/>
    </location>
</feature>
<dbReference type="Pfam" id="PF24080">
    <property type="entry name" value="AP3B1_C_2"/>
    <property type="match status" value="1"/>
</dbReference>
<organism evidence="5">
    <name type="scientific">Hydatigena taeniaeformis</name>
    <name type="common">Feline tapeworm</name>
    <name type="synonym">Taenia taeniaeformis</name>
    <dbReference type="NCBI Taxonomy" id="6205"/>
    <lineage>
        <taxon>Eukaryota</taxon>
        <taxon>Metazoa</taxon>
        <taxon>Spiralia</taxon>
        <taxon>Lophotrochozoa</taxon>
        <taxon>Platyhelminthes</taxon>
        <taxon>Cestoda</taxon>
        <taxon>Eucestoda</taxon>
        <taxon>Cyclophyllidea</taxon>
        <taxon>Taeniidae</taxon>
        <taxon>Hydatigera</taxon>
    </lineage>
</organism>
<sequence length="418" mass="45771">DENEKEDNYEIERDNGLDSDSLLTESSSSSISHPLNKNESYESLATESSLESDEEEGNVGGLQETRNEPSPVLLLDFDSPPTPLVDSTRANLPSLNHLLIPTVVSPSSQTRLPTVPMLPDEVAIELNIPSHELSTPEWFFVTPTYAEPLLVEARFTRTVSVFGPRQTNLELRFTNRSTVPHHHLNRLRLDTSDALPSSRPNGTSARIVQPFTEVESLEVGAIKNAFMGVDFCNSTQPLRFGLRYQLNSEEQEQVQDGVKKQALDQVLNVEIKPPVGELFQPLNINVSEFVSKQATLRGMHDTTKSFSCANENVDLVQLAKCLLQRANLSLIGAYSKTIVDDSGADVFAVADTSTTAMRILRLAGVTAGGNENEATCCLIEVVLSSMSNSSGTLRVQTEAITLGLQLADELADCLSRLQ</sequence>
<evidence type="ECO:0000259" key="2">
    <source>
        <dbReference type="SMART" id="SM01355"/>
    </source>
</evidence>
<dbReference type="AlphaFoldDB" id="A0A0R3WSF3"/>
<dbReference type="InterPro" id="IPR029390">
    <property type="entry name" value="AP3B_C"/>
</dbReference>
<gene>
    <name evidence="3" type="ORF">TTAC_LOCUS3675</name>
</gene>
<dbReference type="WBParaSite" id="TTAC_0000369301-mRNA-1">
    <property type="protein sequence ID" value="TTAC_0000369301-mRNA-1"/>
    <property type="gene ID" value="TTAC_0000369301"/>
</dbReference>
<dbReference type="OrthoDB" id="6254877at2759"/>
<feature type="domain" description="AP-3 complex subunit beta C-terminal" evidence="2">
    <location>
        <begin position="67"/>
        <end position="236"/>
    </location>
</feature>